<evidence type="ECO:0000256" key="3">
    <source>
        <dbReference type="ARBA" id="ARBA00022723"/>
    </source>
</evidence>
<dbReference type="Proteomes" id="UP001172101">
    <property type="component" value="Unassembled WGS sequence"/>
</dbReference>
<evidence type="ECO:0000256" key="1">
    <source>
        <dbReference type="ARBA" id="ARBA00010718"/>
    </source>
</evidence>
<dbReference type="SUPFAM" id="SSF51069">
    <property type="entry name" value="Carbonic anhydrase"/>
    <property type="match status" value="1"/>
</dbReference>
<accession>A0AA40A6B7</accession>
<dbReference type="Pfam" id="PF00194">
    <property type="entry name" value="Carb_anhydrase"/>
    <property type="match status" value="2"/>
</dbReference>
<dbReference type="InterPro" id="IPR036398">
    <property type="entry name" value="CA_dom_sf"/>
</dbReference>
<dbReference type="RefSeq" id="XP_060293436.1">
    <property type="nucleotide sequence ID" value="XM_060434986.1"/>
</dbReference>
<keyword evidence="7" id="KW-0732">Signal</keyword>
<feature type="chain" id="PRO_5041335397" description="carbonic anhydrase" evidence="7">
    <location>
        <begin position="20"/>
        <end position="342"/>
    </location>
</feature>
<feature type="signal peptide" evidence="7">
    <location>
        <begin position="1"/>
        <end position="19"/>
    </location>
</feature>
<evidence type="ECO:0000313" key="9">
    <source>
        <dbReference type="EMBL" id="KAK0710132.1"/>
    </source>
</evidence>
<evidence type="ECO:0000256" key="6">
    <source>
        <dbReference type="ARBA" id="ARBA00048348"/>
    </source>
</evidence>
<dbReference type="InterPro" id="IPR041891">
    <property type="entry name" value="Alpha_CA_prokaryot-like"/>
</dbReference>
<evidence type="ECO:0000313" key="10">
    <source>
        <dbReference type="Proteomes" id="UP001172101"/>
    </source>
</evidence>
<dbReference type="EMBL" id="JAUIRO010000006">
    <property type="protein sequence ID" value="KAK0710132.1"/>
    <property type="molecule type" value="Genomic_DNA"/>
</dbReference>
<keyword evidence="4" id="KW-0862">Zinc</keyword>
<dbReference type="PROSITE" id="PS51144">
    <property type="entry name" value="ALPHA_CA_2"/>
    <property type="match status" value="1"/>
</dbReference>
<dbReference type="GO" id="GO:0008270">
    <property type="term" value="F:zinc ion binding"/>
    <property type="evidence" value="ECO:0007669"/>
    <property type="project" value="InterPro"/>
</dbReference>
<dbReference type="GeneID" id="85318256"/>
<dbReference type="EC" id="4.2.1.1" evidence="2"/>
<evidence type="ECO:0000259" key="8">
    <source>
        <dbReference type="PROSITE" id="PS51144"/>
    </source>
</evidence>
<keyword evidence="10" id="KW-1185">Reference proteome</keyword>
<dbReference type="Gene3D" id="3.10.200.10">
    <property type="entry name" value="Alpha carbonic anhydrase"/>
    <property type="match status" value="1"/>
</dbReference>
<dbReference type="PANTHER" id="PTHR18952:SF265">
    <property type="entry name" value="CARBONIC ANHYDRASE"/>
    <property type="match status" value="1"/>
</dbReference>
<dbReference type="AlphaFoldDB" id="A0AA40A6B7"/>
<evidence type="ECO:0000256" key="5">
    <source>
        <dbReference type="ARBA" id="ARBA00023239"/>
    </source>
</evidence>
<dbReference type="CDD" id="cd03124">
    <property type="entry name" value="alpha_CA_prokaryotic_like"/>
    <property type="match status" value="1"/>
</dbReference>
<dbReference type="InterPro" id="IPR001148">
    <property type="entry name" value="CA_dom"/>
</dbReference>
<comment type="catalytic activity">
    <reaction evidence="6">
        <text>hydrogencarbonate + H(+) = CO2 + H2O</text>
        <dbReference type="Rhea" id="RHEA:10748"/>
        <dbReference type="ChEBI" id="CHEBI:15377"/>
        <dbReference type="ChEBI" id="CHEBI:15378"/>
        <dbReference type="ChEBI" id="CHEBI:16526"/>
        <dbReference type="ChEBI" id="CHEBI:17544"/>
        <dbReference type="EC" id="4.2.1.1"/>
    </reaction>
</comment>
<proteinExistence type="inferred from homology"/>
<comment type="similarity">
    <text evidence="1">Belongs to the alpha-carbonic anhydrase family.</text>
</comment>
<feature type="domain" description="Alpha-carbonic anhydrase" evidence="8">
    <location>
        <begin position="39"/>
        <end position="342"/>
    </location>
</feature>
<evidence type="ECO:0000256" key="2">
    <source>
        <dbReference type="ARBA" id="ARBA00012925"/>
    </source>
</evidence>
<dbReference type="GO" id="GO:0004089">
    <property type="term" value="F:carbonate dehydratase activity"/>
    <property type="evidence" value="ECO:0007669"/>
    <property type="project" value="UniProtKB-EC"/>
</dbReference>
<dbReference type="PANTHER" id="PTHR18952">
    <property type="entry name" value="CARBONIC ANHYDRASE"/>
    <property type="match status" value="1"/>
</dbReference>
<reference evidence="9" key="1">
    <citation type="submission" date="2023-06" db="EMBL/GenBank/DDBJ databases">
        <title>Genome-scale phylogeny and comparative genomics of the fungal order Sordariales.</title>
        <authorList>
            <consortium name="Lawrence Berkeley National Laboratory"/>
            <person name="Hensen N."/>
            <person name="Bonometti L."/>
            <person name="Westerberg I."/>
            <person name="Brannstrom I.O."/>
            <person name="Guillou S."/>
            <person name="Cros-Aarteil S."/>
            <person name="Calhoun S."/>
            <person name="Haridas S."/>
            <person name="Kuo A."/>
            <person name="Mondo S."/>
            <person name="Pangilinan J."/>
            <person name="Riley R."/>
            <person name="LaButti K."/>
            <person name="Andreopoulos B."/>
            <person name="Lipzen A."/>
            <person name="Chen C."/>
            <person name="Yanf M."/>
            <person name="Daum C."/>
            <person name="Ng V."/>
            <person name="Clum A."/>
            <person name="Steindorff A."/>
            <person name="Ohm R."/>
            <person name="Martin F."/>
            <person name="Silar P."/>
            <person name="Natvig D."/>
            <person name="Lalanne C."/>
            <person name="Gautier V."/>
            <person name="Ament-velasquez S.L."/>
            <person name="Kruys A."/>
            <person name="Hutchinson M.I."/>
            <person name="Powell A.J."/>
            <person name="Barry K."/>
            <person name="Miller A.N."/>
            <person name="Grigoriev I.V."/>
            <person name="Debuchy R."/>
            <person name="Gladieux P."/>
            <person name="Thoren M.H."/>
            <person name="Johannesson H."/>
        </authorList>
    </citation>
    <scope>NUCLEOTIDE SEQUENCE</scope>
    <source>
        <strain evidence="9">SMH2392-1A</strain>
    </source>
</reference>
<keyword evidence="5" id="KW-0456">Lyase</keyword>
<dbReference type="SMART" id="SM01057">
    <property type="entry name" value="Carb_anhydrase"/>
    <property type="match status" value="1"/>
</dbReference>
<evidence type="ECO:0000256" key="7">
    <source>
        <dbReference type="SAM" id="SignalP"/>
    </source>
</evidence>
<organism evidence="9 10">
    <name type="scientific">Lasiosphaeria miniovina</name>
    <dbReference type="NCBI Taxonomy" id="1954250"/>
    <lineage>
        <taxon>Eukaryota</taxon>
        <taxon>Fungi</taxon>
        <taxon>Dikarya</taxon>
        <taxon>Ascomycota</taxon>
        <taxon>Pezizomycotina</taxon>
        <taxon>Sordariomycetes</taxon>
        <taxon>Sordariomycetidae</taxon>
        <taxon>Sordariales</taxon>
        <taxon>Lasiosphaeriaceae</taxon>
        <taxon>Lasiosphaeria</taxon>
    </lineage>
</organism>
<keyword evidence="3" id="KW-0479">Metal-binding</keyword>
<dbReference type="InterPro" id="IPR023561">
    <property type="entry name" value="Carbonic_anhydrase_a-class"/>
</dbReference>
<protein>
    <recommendedName>
        <fullName evidence="2">carbonic anhydrase</fullName>
        <ecNumber evidence="2">4.2.1.1</ecNumber>
    </recommendedName>
</protein>
<comment type="caution">
    <text evidence="9">The sequence shown here is derived from an EMBL/GenBank/DDBJ whole genome shotgun (WGS) entry which is preliminary data.</text>
</comment>
<sequence>MGYILQALLLAASATRVLGSCSYGTFLQPRAEDGAVPISTFGYFGAKGPLNWAALEVPANSACATGTRQSPINMVAGVFNLVAATDLVIEVPNFPEGTEFENLGSTVEVIAKGGKLAFAGKEFELEQFHFHLPSEHLDNGTSQAMEMHMVWQSATKEIAVIGVYIEIAKEGAAAAPAAVAAPAAAAPAREVVAGAPGAEVVPPGVVVAVGEGPARRRRFQQRRQAAPARGPTTLLETIFSVADQIKVPGTKTKTPPLVLTEVVDILKSGAFQGYSGSLTTPPCSEGVNWNVATAKLSILPATFERVRNIIGFNSRIPQNTPGLPNIVQVGGAAAMAALVATK</sequence>
<gene>
    <name evidence="9" type="ORF">B0T26DRAFT_433087</name>
</gene>
<evidence type="ECO:0000256" key="4">
    <source>
        <dbReference type="ARBA" id="ARBA00022833"/>
    </source>
</evidence>
<name>A0AA40A6B7_9PEZI</name>